<dbReference type="Pfam" id="PF08652">
    <property type="entry name" value="RAI1"/>
    <property type="match status" value="1"/>
</dbReference>
<name>A0ABY7FG33_MYAAR</name>
<reference evidence="4" key="1">
    <citation type="submission" date="2022-11" db="EMBL/GenBank/DDBJ databases">
        <title>Centuries of genome instability and evolution in soft-shell clam transmissible cancer (bioRxiv).</title>
        <authorList>
            <person name="Hart S.F.M."/>
            <person name="Yonemitsu M.A."/>
            <person name="Giersch R.M."/>
            <person name="Beal B.F."/>
            <person name="Arriagada G."/>
            <person name="Davis B.W."/>
            <person name="Ostrander E.A."/>
            <person name="Goff S.P."/>
            <person name="Metzger M.J."/>
        </authorList>
    </citation>
    <scope>NUCLEOTIDE SEQUENCE</scope>
    <source>
        <strain evidence="4">MELC-2E11</strain>
        <tissue evidence="4">Siphon/mantle</tissue>
    </source>
</reference>
<dbReference type="Proteomes" id="UP001164746">
    <property type="component" value="Chromosome 12"/>
</dbReference>
<keyword evidence="2" id="KW-0694">RNA-binding</keyword>
<dbReference type="InterPro" id="IPR039039">
    <property type="entry name" value="RAI1-like_fam"/>
</dbReference>
<gene>
    <name evidence="4" type="ORF">MAR_015004</name>
</gene>
<dbReference type="EC" id="3.6.1.-" evidence="2"/>
<comment type="similarity">
    <text evidence="1 2">Belongs to the DXO/Dom3Z family.</text>
</comment>
<feature type="domain" description="RAI1-like" evidence="3">
    <location>
        <begin position="3"/>
        <end position="74"/>
    </location>
</feature>
<dbReference type="EMBL" id="CP111023">
    <property type="protein sequence ID" value="WAR21030.1"/>
    <property type="molecule type" value="Genomic_DNA"/>
</dbReference>
<keyword evidence="2" id="KW-0547">Nucleotide-binding</keyword>
<keyword evidence="2" id="KW-0378">Hydrolase</keyword>
<dbReference type="PANTHER" id="PTHR12395:SF9">
    <property type="entry name" value="DECAPPING AND EXORIBONUCLEASE PROTEIN"/>
    <property type="match status" value="1"/>
</dbReference>
<evidence type="ECO:0000256" key="1">
    <source>
        <dbReference type="ARBA" id="ARBA00006562"/>
    </source>
</evidence>
<evidence type="ECO:0000313" key="5">
    <source>
        <dbReference type="Proteomes" id="UP001164746"/>
    </source>
</evidence>
<keyword evidence="2" id="KW-0479">Metal-binding</keyword>
<evidence type="ECO:0000313" key="4">
    <source>
        <dbReference type="EMBL" id="WAR21030.1"/>
    </source>
</evidence>
<proteinExistence type="inferred from homology"/>
<organism evidence="4 5">
    <name type="scientific">Mya arenaria</name>
    <name type="common">Soft-shell clam</name>
    <dbReference type="NCBI Taxonomy" id="6604"/>
    <lineage>
        <taxon>Eukaryota</taxon>
        <taxon>Metazoa</taxon>
        <taxon>Spiralia</taxon>
        <taxon>Lophotrochozoa</taxon>
        <taxon>Mollusca</taxon>
        <taxon>Bivalvia</taxon>
        <taxon>Autobranchia</taxon>
        <taxon>Heteroconchia</taxon>
        <taxon>Euheterodonta</taxon>
        <taxon>Imparidentia</taxon>
        <taxon>Neoheterodontei</taxon>
        <taxon>Myida</taxon>
        <taxon>Myoidea</taxon>
        <taxon>Myidae</taxon>
        <taxon>Mya</taxon>
    </lineage>
</organism>
<dbReference type="InterPro" id="IPR013961">
    <property type="entry name" value="RAI1"/>
</dbReference>
<sequence>MQTYFICNRGLLKRLLHTPYVKKQTWKFAVTLHKGTYYFCEYHTGQKLAFIKQMTGGSNQEMCAWCFKFKQYLTAIYCGEVDAVPVNPDGSKGDHYVEFKTTKYSALQRESFKRYNLLLSGNQNVLVEASDVVDTECSYEPVSVQSPVLLTQSVFVNSPLYIPLYYLHQQAPEVEYTECSDESVSVAPIVSYAGSSFLSGGHKVFLRVFPRLSVGSVMLELLASYKHTKRKIYQE</sequence>
<comment type="subcellular location">
    <subcellularLocation>
        <location evidence="2">Nucleus</location>
    </subcellularLocation>
</comment>
<accession>A0ABY7FG33</accession>
<evidence type="ECO:0000259" key="3">
    <source>
        <dbReference type="Pfam" id="PF08652"/>
    </source>
</evidence>
<keyword evidence="2" id="KW-0539">Nucleus</keyword>
<comment type="function">
    <text evidence="2">Decapping enzyme for NAD-capped RNAs: specifically hydrolyzes the nicotinamide adenine dinucleotide (NAD) cap from a subset of RNAs by removing the entire NAD moiety from the 5'-end of an NAD-capped RNA.</text>
</comment>
<keyword evidence="5" id="KW-1185">Reference proteome</keyword>
<keyword evidence="2" id="KW-0540">Nuclease</keyword>
<comment type="cofactor">
    <cofactor evidence="2">
        <name>a divalent metal cation</name>
        <dbReference type="ChEBI" id="CHEBI:60240"/>
    </cofactor>
</comment>
<protein>
    <recommendedName>
        <fullName evidence="2">Decapping nuclease</fullName>
        <ecNumber evidence="2">3.6.1.-</ecNumber>
    </recommendedName>
</protein>
<evidence type="ECO:0000256" key="2">
    <source>
        <dbReference type="RuleBase" id="RU367113"/>
    </source>
</evidence>
<dbReference type="PANTHER" id="PTHR12395">
    <property type="entry name" value="DOM-3 RELATED"/>
    <property type="match status" value="1"/>
</dbReference>